<organism evidence="7 8">
    <name type="scientific">Ooceraea biroi</name>
    <name type="common">Clonal raider ant</name>
    <name type="synonym">Cerapachys biroi</name>
    <dbReference type="NCBI Taxonomy" id="2015173"/>
    <lineage>
        <taxon>Eukaryota</taxon>
        <taxon>Metazoa</taxon>
        <taxon>Ecdysozoa</taxon>
        <taxon>Arthropoda</taxon>
        <taxon>Hexapoda</taxon>
        <taxon>Insecta</taxon>
        <taxon>Pterygota</taxon>
        <taxon>Neoptera</taxon>
        <taxon>Endopterygota</taxon>
        <taxon>Hymenoptera</taxon>
        <taxon>Apocrita</taxon>
        <taxon>Aculeata</taxon>
        <taxon>Formicoidea</taxon>
        <taxon>Formicidae</taxon>
        <taxon>Dorylinae</taxon>
        <taxon>Ooceraea</taxon>
    </lineage>
</organism>
<dbReference type="AlphaFoldDB" id="A0A3L8E3T9"/>
<evidence type="ECO:0000256" key="1">
    <source>
        <dbReference type="ARBA" id="ARBA00004141"/>
    </source>
</evidence>
<dbReference type="PANTHER" id="PTHR10057">
    <property type="entry name" value="PERIPHERAL-TYPE BENZODIAZEPINE RECEPTOR"/>
    <property type="match status" value="1"/>
</dbReference>
<name>A0A3L8E3T9_OOCBI</name>
<comment type="similarity">
    <text evidence="2">Belongs to the TspO/BZRP family.</text>
</comment>
<feature type="transmembrane region" description="Helical" evidence="6">
    <location>
        <begin position="116"/>
        <end position="136"/>
    </location>
</feature>
<feature type="transmembrane region" description="Helical" evidence="6">
    <location>
        <begin position="142"/>
        <end position="163"/>
    </location>
</feature>
<evidence type="ECO:0008006" key="9">
    <source>
        <dbReference type="Google" id="ProtNLM"/>
    </source>
</evidence>
<keyword evidence="3 6" id="KW-0812">Transmembrane</keyword>
<evidence type="ECO:0000313" key="7">
    <source>
        <dbReference type="EMBL" id="RLU27286.1"/>
    </source>
</evidence>
<dbReference type="CDD" id="cd15904">
    <property type="entry name" value="TSPO_MBR"/>
    <property type="match status" value="1"/>
</dbReference>
<evidence type="ECO:0000256" key="5">
    <source>
        <dbReference type="ARBA" id="ARBA00023136"/>
    </source>
</evidence>
<comment type="subcellular location">
    <subcellularLocation>
        <location evidence="1">Membrane</location>
        <topology evidence="1">Multi-pass membrane protein</topology>
    </subcellularLocation>
</comment>
<keyword evidence="4 6" id="KW-1133">Transmembrane helix</keyword>
<protein>
    <recommendedName>
        <fullName evidence="9">Translocator protein</fullName>
    </recommendedName>
</protein>
<dbReference type="FunFam" id="1.20.1260.100:FF:000001">
    <property type="entry name" value="translocator protein 2"/>
    <property type="match status" value="1"/>
</dbReference>
<comment type="caution">
    <text evidence="7">The sequence shown here is derived from an EMBL/GenBank/DDBJ whole genome shotgun (WGS) entry which is preliminary data.</text>
</comment>
<dbReference type="Pfam" id="PF03073">
    <property type="entry name" value="TspO_MBR"/>
    <property type="match status" value="1"/>
</dbReference>
<feature type="transmembrane region" description="Helical" evidence="6">
    <location>
        <begin position="84"/>
        <end position="104"/>
    </location>
</feature>
<dbReference type="GO" id="GO:0005741">
    <property type="term" value="C:mitochondrial outer membrane"/>
    <property type="evidence" value="ECO:0007669"/>
    <property type="project" value="TreeGrafter"/>
</dbReference>
<dbReference type="Proteomes" id="UP000279307">
    <property type="component" value="Chromosome 1"/>
</dbReference>
<evidence type="ECO:0000256" key="4">
    <source>
        <dbReference type="ARBA" id="ARBA00022989"/>
    </source>
</evidence>
<dbReference type="InterPro" id="IPR004307">
    <property type="entry name" value="TspO_MBR"/>
</dbReference>
<dbReference type="Gene3D" id="1.20.1260.100">
    <property type="entry name" value="TspO/MBR protein"/>
    <property type="match status" value="1"/>
</dbReference>
<evidence type="ECO:0000256" key="2">
    <source>
        <dbReference type="ARBA" id="ARBA00007524"/>
    </source>
</evidence>
<reference evidence="7 8" key="1">
    <citation type="journal article" date="2018" name="Genome Res.">
        <title>The genomic architecture and molecular evolution of ant odorant receptors.</title>
        <authorList>
            <person name="McKenzie S.K."/>
            <person name="Kronauer D.J.C."/>
        </authorList>
    </citation>
    <scope>NUCLEOTIDE SEQUENCE [LARGE SCALE GENOMIC DNA]</scope>
    <source>
        <strain evidence="7">Clonal line C1</strain>
    </source>
</reference>
<evidence type="ECO:0000256" key="3">
    <source>
        <dbReference type="ARBA" id="ARBA00022692"/>
    </source>
</evidence>
<dbReference type="InterPro" id="IPR038330">
    <property type="entry name" value="TspO/MBR-related_sf"/>
</dbReference>
<dbReference type="GO" id="GO:0033013">
    <property type="term" value="P:tetrapyrrole metabolic process"/>
    <property type="evidence" value="ECO:0007669"/>
    <property type="project" value="UniProtKB-ARBA"/>
</dbReference>
<evidence type="ECO:0000256" key="6">
    <source>
        <dbReference type="SAM" id="Phobius"/>
    </source>
</evidence>
<proteinExistence type="inferred from homology"/>
<feature type="transmembrane region" description="Helical" evidence="6">
    <location>
        <begin position="57"/>
        <end position="78"/>
    </location>
</feature>
<dbReference type="PANTHER" id="PTHR10057:SF0">
    <property type="entry name" value="TRANSLOCATOR PROTEIN"/>
    <property type="match status" value="1"/>
</dbReference>
<dbReference type="EMBL" id="QOIP01000001">
    <property type="protein sequence ID" value="RLU27286.1"/>
    <property type="molecule type" value="Genomic_DNA"/>
</dbReference>
<dbReference type="OrthoDB" id="8841220at2759"/>
<keyword evidence="5 6" id="KW-0472">Membrane</keyword>
<sequence length="181" mass="20553">MEKCESVRAVCANCVACSFGCYNCKFSFCEDCRRRPVDVNRFTRPSLKKPAWTPPNWLFGPVWTAAYFSIGYSSYVVWRDGGGFAGAAVPFSIYGVNLALNWLWTPIFFGAHKINWALYDIAALWISTIPVGVTFYQVNPIAGYFVIPYFAWTTFAAVLNYVIYRDNKQIPDATKDVEENK</sequence>
<evidence type="ECO:0000313" key="8">
    <source>
        <dbReference type="Proteomes" id="UP000279307"/>
    </source>
</evidence>
<gene>
    <name evidence="7" type="ORF">DMN91_001087</name>
</gene>
<accession>A0A3L8E3T9</accession>